<evidence type="ECO:0000259" key="4">
    <source>
        <dbReference type="PROSITE" id="PS50941"/>
    </source>
</evidence>
<dbReference type="Gene3D" id="3.10.350.10">
    <property type="entry name" value="LysM domain"/>
    <property type="match status" value="1"/>
</dbReference>
<evidence type="ECO:0000256" key="1">
    <source>
        <dbReference type="ARBA" id="ARBA00022669"/>
    </source>
</evidence>
<proteinExistence type="predicted"/>
<dbReference type="EMBL" id="ML735707">
    <property type="protein sequence ID" value="KAE8420603.1"/>
    <property type="molecule type" value="Genomic_DNA"/>
</dbReference>
<dbReference type="SUPFAM" id="SSF57016">
    <property type="entry name" value="Plant lectins/antimicrobial peptides"/>
    <property type="match status" value="1"/>
</dbReference>
<reference evidence="5 6" key="1">
    <citation type="submission" date="2019-04" db="EMBL/GenBank/DDBJ databases">
        <authorList>
            <consortium name="DOE Joint Genome Institute"/>
            <person name="Mondo S."/>
            <person name="Kjaerbolling I."/>
            <person name="Vesth T."/>
            <person name="Frisvad J.C."/>
            <person name="Nybo J.L."/>
            <person name="Theobald S."/>
            <person name="Kildgaard S."/>
            <person name="Isbrandt T."/>
            <person name="Kuo A."/>
            <person name="Sato A."/>
            <person name="Lyhne E.K."/>
            <person name="Kogle M.E."/>
            <person name="Wiebenga A."/>
            <person name="Kun R.S."/>
            <person name="Lubbers R.J."/>
            <person name="Makela M.R."/>
            <person name="Barry K."/>
            <person name="Chovatia M."/>
            <person name="Clum A."/>
            <person name="Daum C."/>
            <person name="Haridas S."/>
            <person name="He G."/>
            <person name="LaButti K."/>
            <person name="Lipzen A."/>
            <person name="Riley R."/>
            <person name="Salamov A."/>
            <person name="Simmons B.A."/>
            <person name="Magnuson J.K."/>
            <person name="Henrissat B."/>
            <person name="Mortensen U.H."/>
            <person name="Larsen T.O."/>
            <person name="Devries R.P."/>
            <person name="Grigoriev I.V."/>
            <person name="Machida M."/>
            <person name="Baker S.E."/>
            <person name="Andersen M.R."/>
            <person name="Cantor M.N."/>
            <person name="Hua S.X."/>
        </authorList>
    </citation>
    <scope>NUCLEOTIDE SEQUENCE [LARGE SCALE GENOMIC DNA]</scope>
    <source>
        <strain evidence="5 6">CBS 117616</strain>
    </source>
</reference>
<dbReference type="InterPro" id="IPR001002">
    <property type="entry name" value="Chitin-bd_1"/>
</dbReference>
<comment type="caution">
    <text evidence="3">Lacks conserved residue(s) required for the propagation of feature annotation.</text>
</comment>
<evidence type="ECO:0000256" key="3">
    <source>
        <dbReference type="PROSITE-ProRule" id="PRU00261"/>
    </source>
</evidence>
<evidence type="ECO:0000313" key="6">
    <source>
        <dbReference type="Proteomes" id="UP000325395"/>
    </source>
</evidence>
<keyword evidence="1 3" id="KW-0147">Chitin-binding</keyword>
<keyword evidence="6" id="KW-1185">Reference proteome</keyword>
<protein>
    <submittedName>
        <fullName evidence="5">Carbohydrate-binding module family 18 protein</fullName>
    </submittedName>
</protein>
<sequence>MCDVDSYLSYVEDVGRIWNPRSTCSNLDRDWTTENTTKLCIQECAASLCSWLNAVDRDCDQQTVFVGDVYMLAKTVPTAWKEGHDLVCLQDSSYNWCFVDSQTWQGSDYMRWDPELCYYEYEGDQPPECLDPDFTTTQVTKDMIDVTKLYSKDLLCSECFIKMWRQRLMSALLPSGEYTNYLLDQYSRIQEYCSTKLPVTTYETTLFASTRTTSVSATVTPVPSPTSRSGCRDISDMYNVSTGTVVDATQNQDCRFDSPLCLPKPCEIDTVWGKTTCEELAARYSTEELPISETQFLSWNPNILGACSWVHNSQRVCKGPPGGFFRASGVIYAPTTAGSYYTTAVPAEPTRPGTIPDCGRYYKVVAGDELWSNCTNLWLNYDVCVAPVTKTMISEDGTCGPSYGNTACGYCGNTAEYCSPGNCVSGACEAGGNTATQDGTCGPDWKYTTCTNPRFGSCCSIHGYCGSGAEFYGPGRCFSGDCDDDNGGPSVNGECGPSFAGNKTCIGTQFGKCCSVSGYCGSTDEYCGHGSCYSGDCAKL</sequence>
<name>A0ABQ6WVH8_9EURO</name>
<feature type="disulfide bond" evidence="3">
    <location>
        <begin position="513"/>
        <end position="527"/>
    </location>
</feature>
<evidence type="ECO:0000256" key="2">
    <source>
        <dbReference type="ARBA" id="ARBA00023026"/>
    </source>
</evidence>
<dbReference type="PROSITE" id="PS50941">
    <property type="entry name" value="CHIT_BIND_I_2"/>
    <property type="match status" value="1"/>
</dbReference>
<accession>A0ABQ6WVH8</accession>
<dbReference type="InterPro" id="IPR036861">
    <property type="entry name" value="Endochitinase-like_sf"/>
</dbReference>
<keyword evidence="2" id="KW-0843">Virulence</keyword>
<dbReference type="Gene3D" id="3.30.60.10">
    <property type="entry name" value="Endochitinase-like"/>
    <property type="match status" value="2"/>
</dbReference>
<keyword evidence="3" id="KW-1015">Disulfide bond</keyword>
<dbReference type="Proteomes" id="UP000325395">
    <property type="component" value="Unassembled WGS sequence"/>
</dbReference>
<gene>
    <name evidence="5" type="ORF">BDV36DRAFT_281291</name>
</gene>
<feature type="domain" description="Chitin-binding type-1" evidence="4">
    <location>
        <begin position="492"/>
        <end position="539"/>
    </location>
</feature>
<dbReference type="InterPro" id="IPR036779">
    <property type="entry name" value="LysM_dom_sf"/>
</dbReference>
<organism evidence="5 6">
    <name type="scientific">Aspergillus pseudocaelatus</name>
    <dbReference type="NCBI Taxonomy" id="1825620"/>
    <lineage>
        <taxon>Eukaryota</taxon>
        <taxon>Fungi</taxon>
        <taxon>Dikarya</taxon>
        <taxon>Ascomycota</taxon>
        <taxon>Pezizomycotina</taxon>
        <taxon>Eurotiomycetes</taxon>
        <taxon>Eurotiomycetidae</taxon>
        <taxon>Eurotiales</taxon>
        <taxon>Aspergillaceae</taxon>
        <taxon>Aspergillus</taxon>
        <taxon>Aspergillus subgen. Circumdati</taxon>
    </lineage>
</organism>
<evidence type="ECO:0000313" key="5">
    <source>
        <dbReference type="EMBL" id="KAE8420603.1"/>
    </source>
</evidence>
<dbReference type="SMART" id="SM00270">
    <property type="entry name" value="ChtBD1"/>
    <property type="match status" value="3"/>
</dbReference>